<dbReference type="Proteomes" id="UP001249851">
    <property type="component" value="Unassembled WGS sequence"/>
</dbReference>
<organism evidence="8 9">
    <name type="scientific">Acropora cervicornis</name>
    <name type="common">Staghorn coral</name>
    <dbReference type="NCBI Taxonomy" id="6130"/>
    <lineage>
        <taxon>Eukaryota</taxon>
        <taxon>Metazoa</taxon>
        <taxon>Cnidaria</taxon>
        <taxon>Anthozoa</taxon>
        <taxon>Hexacorallia</taxon>
        <taxon>Scleractinia</taxon>
        <taxon>Astrocoeniina</taxon>
        <taxon>Acroporidae</taxon>
        <taxon>Acropora</taxon>
    </lineage>
</organism>
<dbReference type="Pfam" id="PF01130">
    <property type="entry name" value="CD36"/>
    <property type="match status" value="1"/>
</dbReference>
<reference evidence="8" key="2">
    <citation type="journal article" date="2023" name="Science">
        <title>Genomic signatures of disease resistance in endangered staghorn corals.</title>
        <authorList>
            <person name="Vollmer S.V."/>
            <person name="Selwyn J.D."/>
            <person name="Despard B.A."/>
            <person name="Roesel C.L."/>
        </authorList>
    </citation>
    <scope>NUCLEOTIDE SEQUENCE</scope>
    <source>
        <strain evidence="8">K2</strain>
    </source>
</reference>
<comment type="caution">
    <text evidence="8">The sequence shown here is derived from an EMBL/GenBank/DDBJ whole genome shotgun (WGS) entry which is preliminary data.</text>
</comment>
<dbReference type="AlphaFoldDB" id="A0AAD9QLF9"/>
<evidence type="ECO:0000256" key="3">
    <source>
        <dbReference type="ARBA" id="ARBA00022692"/>
    </source>
</evidence>
<dbReference type="InterPro" id="IPR002159">
    <property type="entry name" value="CD36_fam"/>
</dbReference>
<keyword evidence="9" id="KW-1185">Reference proteome</keyword>
<keyword evidence="3 7" id="KW-0812">Transmembrane</keyword>
<dbReference type="GO" id="GO:0005044">
    <property type="term" value="F:scavenger receptor activity"/>
    <property type="evidence" value="ECO:0007669"/>
    <property type="project" value="TreeGrafter"/>
</dbReference>
<dbReference type="PRINTS" id="PR01609">
    <property type="entry name" value="CD36FAMILY"/>
</dbReference>
<evidence type="ECO:0000256" key="4">
    <source>
        <dbReference type="ARBA" id="ARBA00022989"/>
    </source>
</evidence>
<protein>
    <submittedName>
        <fullName evidence="8">Lysosome membrane protein 2</fullName>
    </submittedName>
</protein>
<name>A0AAD9QLF9_ACRCE</name>
<evidence type="ECO:0000256" key="6">
    <source>
        <dbReference type="ARBA" id="ARBA00023180"/>
    </source>
</evidence>
<feature type="transmembrane region" description="Helical" evidence="7">
    <location>
        <begin position="390"/>
        <end position="412"/>
    </location>
</feature>
<comment type="subcellular location">
    <subcellularLocation>
        <location evidence="1">Membrane</location>
    </subcellularLocation>
</comment>
<accession>A0AAD9QLF9</accession>
<dbReference type="GO" id="GO:0016020">
    <property type="term" value="C:membrane"/>
    <property type="evidence" value="ECO:0007669"/>
    <property type="project" value="UniProtKB-SubCell"/>
</dbReference>
<evidence type="ECO:0000313" key="9">
    <source>
        <dbReference type="Proteomes" id="UP001249851"/>
    </source>
</evidence>
<keyword evidence="4 7" id="KW-1133">Transmembrane helix</keyword>
<dbReference type="PANTHER" id="PTHR11923:SF51">
    <property type="entry name" value="LYSOSOME MEMBRANE PROTEIN 2"/>
    <property type="match status" value="1"/>
</dbReference>
<keyword evidence="5 7" id="KW-0472">Membrane</keyword>
<comment type="similarity">
    <text evidence="2">Belongs to the CD36 family.</text>
</comment>
<gene>
    <name evidence="8" type="ORF">P5673_013186</name>
</gene>
<keyword evidence="6" id="KW-0325">Glycoprotein</keyword>
<dbReference type="GO" id="GO:0005737">
    <property type="term" value="C:cytoplasm"/>
    <property type="evidence" value="ECO:0007669"/>
    <property type="project" value="TreeGrafter"/>
</dbReference>
<proteinExistence type="inferred from homology"/>
<evidence type="ECO:0000256" key="7">
    <source>
        <dbReference type="SAM" id="Phobius"/>
    </source>
</evidence>
<reference evidence="8" key="1">
    <citation type="journal article" date="2023" name="G3 (Bethesda)">
        <title>Whole genome assembly and annotation of the endangered Caribbean coral Acropora cervicornis.</title>
        <authorList>
            <person name="Selwyn J.D."/>
            <person name="Vollmer S.V."/>
        </authorList>
    </citation>
    <scope>NUCLEOTIDE SEQUENCE</scope>
    <source>
        <strain evidence="8">K2</strain>
    </source>
</reference>
<sequence>MSREVKPNITRRGYEVALKDGTLGFEEWKKPSTPIYKQYFVFNLTNPEAVMEGAIPNVTQIGPEFRTNEVLDWNQDQSIVTYMPNRTYIFDEATSCAGCDDQMDSFVTVNIPLLLKNMDLTNYTKCLGLVQLTADIYGVKLFQRKRVREFLWGYTDDMLEAIVNVKSDDCPSSAAKNVTPFVQIQKNNTYFGISAVHTGQDDISKVQQFTMWRHESLGKYTSYLFFCSDGTQFAPRLTGDETLYTFSPEICRSISFTHESRLEVKKIKLYRFTVPPEVFKSGDIYPSNKGFCVEPGCLPSGLLNVSLCRPMNPPLVVSSPHFYQGNKSLLKTVNGLHPTKSAHETFLDVEPLTGRVMRAAQRLQINVALESTGEITDEKAKEFRSKVYEVIIIFEVFQYFLITLGVLCLELAKMRRNHCWRNTNLRTKLDGPRTKWTT</sequence>
<dbReference type="PANTHER" id="PTHR11923">
    <property type="entry name" value="SCAVENGER RECEPTOR CLASS B TYPE-1 SR-B1"/>
    <property type="match status" value="1"/>
</dbReference>
<dbReference type="EMBL" id="JARQWQ010000025">
    <property type="protein sequence ID" value="KAK2563474.1"/>
    <property type="molecule type" value="Genomic_DNA"/>
</dbReference>
<evidence type="ECO:0000313" key="8">
    <source>
        <dbReference type="EMBL" id="KAK2563474.1"/>
    </source>
</evidence>
<evidence type="ECO:0000256" key="5">
    <source>
        <dbReference type="ARBA" id="ARBA00023136"/>
    </source>
</evidence>
<evidence type="ECO:0000256" key="1">
    <source>
        <dbReference type="ARBA" id="ARBA00004370"/>
    </source>
</evidence>
<evidence type="ECO:0000256" key="2">
    <source>
        <dbReference type="ARBA" id="ARBA00010532"/>
    </source>
</evidence>